<evidence type="ECO:0000313" key="1">
    <source>
        <dbReference type="EMBL" id="RIB25946.1"/>
    </source>
</evidence>
<dbReference type="SUPFAM" id="SSF56112">
    <property type="entry name" value="Protein kinase-like (PK-like)"/>
    <property type="match status" value="1"/>
</dbReference>
<evidence type="ECO:0000313" key="2">
    <source>
        <dbReference type="Proteomes" id="UP000266673"/>
    </source>
</evidence>
<dbReference type="EMBL" id="QKWP01000155">
    <property type="protein sequence ID" value="RIB25946.1"/>
    <property type="molecule type" value="Genomic_DNA"/>
</dbReference>
<proteinExistence type="predicted"/>
<reference evidence="1 2" key="1">
    <citation type="submission" date="2018-06" db="EMBL/GenBank/DDBJ databases">
        <title>Comparative genomics reveals the genomic features of Rhizophagus irregularis, R. cerebriforme, R. diaphanum and Gigaspora rosea, and their symbiotic lifestyle signature.</title>
        <authorList>
            <person name="Morin E."/>
            <person name="San Clemente H."/>
            <person name="Chen E.C.H."/>
            <person name="De La Providencia I."/>
            <person name="Hainaut M."/>
            <person name="Kuo A."/>
            <person name="Kohler A."/>
            <person name="Murat C."/>
            <person name="Tang N."/>
            <person name="Roy S."/>
            <person name="Loubradou J."/>
            <person name="Henrissat B."/>
            <person name="Grigoriev I.V."/>
            <person name="Corradi N."/>
            <person name="Roux C."/>
            <person name="Martin F.M."/>
        </authorList>
    </citation>
    <scope>NUCLEOTIDE SEQUENCE [LARGE SCALE GENOMIC DNA]</scope>
    <source>
        <strain evidence="1 2">DAOM 194757</strain>
    </source>
</reference>
<dbReference type="OrthoDB" id="3205772at2759"/>
<keyword evidence="2" id="KW-1185">Reference proteome</keyword>
<dbReference type="Proteomes" id="UP000266673">
    <property type="component" value="Unassembled WGS sequence"/>
</dbReference>
<dbReference type="InterPro" id="IPR011009">
    <property type="entry name" value="Kinase-like_dom_sf"/>
</dbReference>
<gene>
    <name evidence="1" type="ORF">C2G38_1997163</name>
</gene>
<accession>A0A397W3K5</accession>
<protein>
    <recommendedName>
        <fullName evidence="3">Serine-threonine/tyrosine-protein kinase catalytic domain-containing protein</fullName>
    </recommendedName>
</protein>
<dbReference type="AlphaFoldDB" id="A0A397W3K5"/>
<feature type="non-terminal residue" evidence="1">
    <location>
        <position position="64"/>
    </location>
</feature>
<dbReference type="STRING" id="44941.A0A397W3K5"/>
<organism evidence="1 2">
    <name type="scientific">Gigaspora rosea</name>
    <dbReference type="NCBI Taxonomy" id="44941"/>
    <lineage>
        <taxon>Eukaryota</taxon>
        <taxon>Fungi</taxon>
        <taxon>Fungi incertae sedis</taxon>
        <taxon>Mucoromycota</taxon>
        <taxon>Glomeromycotina</taxon>
        <taxon>Glomeromycetes</taxon>
        <taxon>Diversisporales</taxon>
        <taxon>Gigasporaceae</taxon>
        <taxon>Gigaspora</taxon>
    </lineage>
</organism>
<comment type="caution">
    <text evidence="1">The sequence shown here is derived from an EMBL/GenBank/DDBJ whole genome shotgun (WGS) entry which is preliminary data.</text>
</comment>
<sequence>MIMWEISSGRIVFSEYKDSPMKICVGFKPTVIKGTAKCYAELLESCWNDNPEKRPSASKIYETI</sequence>
<dbReference type="Gene3D" id="1.10.510.10">
    <property type="entry name" value="Transferase(Phosphotransferase) domain 1"/>
    <property type="match status" value="1"/>
</dbReference>
<name>A0A397W3K5_9GLOM</name>
<evidence type="ECO:0008006" key="3">
    <source>
        <dbReference type="Google" id="ProtNLM"/>
    </source>
</evidence>